<keyword evidence="3" id="KW-1185">Reference proteome</keyword>
<keyword evidence="1" id="KW-0732">Signal</keyword>
<name>A0ABR8XE28_9BACL</name>
<proteinExistence type="predicted"/>
<evidence type="ECO:0000256" key="1">
    <source>
        <dbReference type="SAM" id="SignalP"/>
    </source>
</evidence>
<protein>
    <recommendedName>
        <fullName evidence="4">Lipoprotein</fullName>
    </recommendedName>
</protein>
<comment type="caution">
    <text evidence="2">The sequence shown here is derived from an EMBL/GenBank/DDBJ whole genome shotgun (WGS) entry which is preliminary data.</text>
</comment>
<dbReference type="EMBL" id="JACSQA010000019">
    <property type="protein sequence ID" value="MBD8027479.1"/>
    <property type="molecule type" value="Genomic_DNA"/>
</dbReference>
<reference evidence="2 3" key="1">
    <citation type="submission" date="2020-08" db="EMBL/GenBank/DDBJ databases">
        <title>A Genomic Blueprint of the Chicken Gut Microbiome.</title>
        <authorList>
            <person name="Gilroy R."/>
            <person name="Ravi A."/>
            <person name="Getino M."/>
            <person name="Pursley I."/>
            <person name="Horton D.L."/>
            <person name="Alikhan N.-F."/>
            <person name="Baker D."/>
            <person name="Gharbi K."/>
            <person name="Hall N."/>
            <person name="Watson M."/>
            <person name="Adriaenssens E.M."/>
            <person name="Foster-Nyarko E."/>
            <person name="Jarju S."/>
            <person name="Secka A."/>
            <person name="Antonio M."/>
            <person name="Oren A."/>
            <person name="Chaudhuri R."/>
            <person name="La Ragione R.M."/>
            <person name="Hildebrand F."/>
            <person name="Pallen M.J."/>
        </authorList>
    </citation>
    <scope>NUCLEOTIDE SEQUENCE [LARGE SCALE GENOMIC DNA]</scope>
    <source>
        <strain evidence="2 3">Re31</strain>
    </source>
</reference>
<evidence type="ECO:0000313" key="2">
    <source>
        <dbReference type="EMBL" id="MBD8027479.1"/>
    </source>
</evidence>
<feature type="chain" id="PRO_5046304857" description="Lipoprotein" evidence="1">
    <location>
        <begin position="25"/>
        <end position="95"/>
    </location>
</feature>
<gene>
    <name evidence="2" type="ORF">H9636_12530</name>
</gene>
<evidence type="ECO:0008006" key="4">
    <source>
        <dbReference type="Google" id="ProtNLM"/>
    </source>
</evidence>
<accession>A0ABR8XE28</accession>
<dbReference type="Proteomes" id="UP000640930">
    <property type="component" value="Unassembled WGS sequence"/>
</dbReference>
<dbReference type="PROSITE" id="PS51257">
    <property type="entry name" value="PROKAR_LIPOPROTEIN"/>
    <property type="match status" value="1"/>
</dbReference>
<sequence length="95" mass="10952">MNVMKLTKMIMILLVVLLSGCNGATDYEIPINSNLEFGRTNPSTYSINYRDDGQFVIEPTISEVNYDPLSKEEYLKRKEKMNIEMELKSVEDIKP</sequence>
<organism evidence="2 3">
    <name type="scientific">Ureibacillus galli</name>
    <dbReference type="NCBI Taxonomy" id="2762222"/>
    <lineage>
        <taxon>Bacteria</taxon>
        <taxon>Bacillati</taxon>
        <taxon>Bacillota</taxon>
        <taxon>Bacilli</taxon>
        <taxon>Bacillales</taxon>
        <taxon>Caryophanaceae</taxon>
        <taxon>Ureibacillus</taxon>
    </lineage>
</organism>
<feature type="signal peptide" evidence="1">
    <location>
        <begin position="1"/>
        <end position="24"/>
    </location>
</feature>
<evidence type="ECO:0000313" key="3">
    <source>
        <dbReference type="Proteomes" id="UP000640930"/>
    </source>
</evidence>